<accession>A0A392V6U8</accession>
<feature type="non-terminal residue" evidence="2">
    <location>
        <position position="56"/>
    </location>
</feature>
<protein>
    <submittedName>
        <fullName evidence="2">Uncharacterized protein</fullName>
    </submittedName>
</protein>
<dbReference type="AlphaFoldDB" id="A0A392V6U8"/>
<reference evidence="2 3" key="1">
    <citation type="journal article" date="2018" name="Front. Plant Sci.">
        <title>Red Clover (Trifolium pratense) and Zigzag Clover (T. medium) - A Picture of Genomic Similarities and Differences.</title>
        <authorList>
            <person name="Dluhosova J."/>
            <person name="Istvanek J."/>
            <person name="Nedelnik J."/>
            <person name="Repkova J."/>
        </authorList>
    </citation>
    <scope>NUCLEOTIDE SEQUENCE [LARGE SCALE GENOMIC DNA]</scope>
    <source>
        <strain evidence="3">cv. 10/8</strain>
        <tissue evidence="2">Leaf</tissue>
    </source>
</reference>
<keyword evidence="3" id="KW-1185">Reference proteome</keyword>
<organism evidence="2 3">
    <name type="scientific">Trifolium medium</name>
    <dbReference type="NCBI Taxonomy" id="97028"/>
    <lineage>
        <taxon>Eukaryota</taxon>
        <taxon>Viridiplantae</taxon>
        <taxon>Streptophyta</taxon>
        <taxon>Embryophyta</taxon>
        <taxon>Tracheophyta</taxon>
        <taxon>Spermatophyta</taxon>
        <taxon>Magnoliopsida</taxon>
        <taxon>eudicotyledons</taxon>
        <taxon>Gunneridae</taxon>
        <taxon>Pentapetalae</taxon>
        <taxon>rosids</taxon>
        <taxon>fabids</taxon>
        <taxon>Fabales</taxon>
        <taxon>Fabaceae</taxon>
        <taxon>Papilionoideae</taxon>
        <taxon>50 kb inversion clade</taxon>
        <taxon>NPAAA clade</taxon>
        <taxon>Hologalegina</taxon>
        <taxon>IRL clade</taxon>
        <taxon>Trifolieae</taxon>
        <taxon>Trifolium</taxon>
    </lineage>
</organism>
<sequence>MENEGNTGRTRGRTSRVEMEEEKPCPDWDITKIKNEDLWVRRWSRFHKVAVRSKFG</sequence>
<dbReference type="EMBL" id="LXQA011078665">
    <property type="protein sequence ID" value="MCI83927.1"/>
    <property type="molecule type" value="Genomic_DNA"/>
</dbReference>
<evidence type="ECO:0000256" key="1">
    <source>
        <dbReference type="SAM" id="MobiDB-lite"/>
    </source>
</evidence>
<proteinExistence type="predicted"/>
<comment type="caution">
    <text evidence="2">The sequence shown here is derived from an EMBL/GenBank/DDBJ whole genome shotgun (WGS) entry which is preliminary data.</text>
</comment>
<feature type="region of interest" description="Disordered" evidence="1">
    <location>
        <begin position="1"/>
        <end position="24"/>
    </location>
</feature>
<dbReference type="Proteomes" id="UP000265520">
    <property type="component" value="Unassembled WGS sequence"/>
</dbReference>
<evidence type="ECO:0000313" key="2">
    <source>
        <dbReference type="EMBL" id="MCI83927.1"/>
    </source>
</evidence>
<name>A0A392V6U8_9FABA</name>
<evidence type="ECO:0000313" key="3">
    <source>
        <dbReference type="Proteomes" id="UP000265520"/>
    </source>
</evidence>
<feature type="compositionally biased region" description="Basic and acidic residues" evidence="1">
    <location>
        <begin position="15"/>
        <end position="24"/>
    </location>
</feature>